<keyword evidence="5" id="KW-1185">Reference proteome</keyword>
<dbReference type="PANTHER" id="PTHR43877">
    <property type="entry name" value="AMINOALKYLPHOSPHONATE N-ACETYLTRANSFERASE-RELATED-RELATED"/>
    <property type="match status" value="1"/>
</dbReference>
<comment type="caution">
    <text evidence="4">The sequence shown here is derived from an EMBL/GenBank/DDBJ whole genome shotgun (WGS) entry which is preliminary data.</text>
</comment>
<evidence type="ECO:0000313" key="4">
    <source>
        <dbReference type="EMBL" id="MCE7004024.1"/>
    </source>
</evidence>
<dbReference type="EMBL" id="JAJVCN010000001">
    <property type="protein sequence ID" value="MCE7004024.1"/>
    <property type="molecule type" value="Genomic_DNA"/>
</dbReference>
<reference evidence="4 5" key="1">
    <citation type="submission" date="2021-12" db="EMBL/GenBank/DDBJ databases">
        <title>Genome sequence of Kibdelosporangium philippinense ATCC 49844.</title>
        <authorList>
            <person name="Fedorov E.A."/>
            <person name="Omeragic M."/>
            <person name="Shalygina K.F."/>
            <person name="Maclea K.S."/>
        </authorList>
    </citation>
    <scope>NUCLEOTIDE SEQUENCE [LARGE SCALE GENOMIC DNA]</scope>
    <source>
        <strain evidence="4 5">ATCC 49844</strain>
    </source>
</reference>
<evidence type="ECO:0000313" key="5">
    <source>
        <dbReference type="Proteomes" id="UP001521150"/>
    </source>
</evidence>
<keyword evidence="1" id="KW-0808">Transferase</keyword>
<dbReference type="Gene3D" id="3.40.630.30">
    <property type="match status" value="1"/>
</dbReference>
<dbReference type="Pfam" id="PF00583">
    <property type="entry name" value="Acetyltransf_1"/>
    <property type="match status" value="1"/>
</dbReference>
<dbReference type="InterPro" id="IPR050832">
    <property type="entry name" value="Bact_Acetyltransf"/>
</dbReference>
<proteinExistence type="predicted"/>
<dbReference type="PROSITE" id="PS51186">
    <property type="entry name" value="GNAT"/>
    <property type="match status" value="1"/>
</dbReference>
<dbReference type="CDD" id="cd04301">
    <property type="entry name" value="NAT_SF"/>
    <property type="match status" value="1"/>
</dbReference>
<evidence type="ECO:0000256" key="2">
    <source>
        <dbReference type="ARBA" id="ARBA00023315"/>
    </source>
</evidence>
<dbReference type="Proteomes" id="UP001521150">
    <property type="component" value="Unassembled WGS sequence"/>
</dbReference>
<keyword evidence="2" id="KW-0012">Acyltransferase</keyword>
<gene>
    <name evidence="4" type="ORF">LWC34_14460</name>
</gene>
<sequence length="151" mass="16715">MTEIRLAADADLPVVARLRWQWVCENGNAGDTSAEEFVGPFTEWARHNAETHRCLVAVDAGEVIGMAWLAIAPRVPTPRALTRETGDVQCVYVLPRHRDRGIGNDLVGGLLQLARELGLMRVTVYSDSRAVPVYVRHGFVTSDQLLVIDTH</sequence>
<dbReference type="InterPro" id="IPR000182">
    <property type="entry name" value="GNAT_dom"/>
</dbReference>
<evidence type="ECO:0000256" key="1">
    <source>
        <dbReference type="ARBA" id="ARBA00022679"/>
    </source>
</evidence>
<accession>A0ABS8Z807</accession>
<evidence type="ECO:0000259" key="3">
    <source>
        <dbReference type="PROSITE" id="PS51186"/>
    </source>
</evidence>
<feature type="domain" description="N-acetyltransferase" evidence="3">
    <location>
        <begin position="2"/>
        <end position="151"/>
    </location>
</feature>
<dbReference type="InterPro" id="IPR016181">
    <property type="entry name" value="Acyl_CoA_acyltransferase"/>
</dbReference>
<protein>
    <submittedName>
        <fullName evidence="4">GNAT family N-acetyltransferase</fullName>
    </submittedName>
</protein>
<dbReference type="SUPFAM" id="SSF55729">
    <property type="entry name" value="Acyl-CoA N-acyltransferases (Nat)"/>
    <property type="match status" value="1"/>
</dbReference>
<organism evidence="4 5">
    <name type="scientific">Kibdelosporangium philippinense</name>
    <dbReference type="NCBI Taxonomy" id="211113"/>
    <lineage>
        <taxon>Bacteria</taxon>
        <taxon>Bacillati</taxon>
        <taxon>Actinomycetota</taxon>
        <taxon>Actinomycetes</taxon>
        <taxon>Pseudonocardiales</taxon>
        <taxon>Pseudonocardiaceae</taxon>
        <taxon>Kibdelosporangium</taxon>
    </lineage>
</organism>
<name>A0ABS8Z807_9PSEU</name>
<dbReference type="RefSeq" id="WP_233725565.1">
    <property type="nucleotide sequence ID" value="NZ_JAJVCN010000001.1"/>
</dbReference>